<evidence type="ECO:0000313" key="7">
    <source>
        <dbReference type="Proteomes" id="UP001519460"/>
    </source>
</evidence>
<dbReference type="PANTHER" id="PTHR22801:SF63">
    <property type="entry name" value="C-TYPE LECTIN DOMAIN-CONTAINING PROTEIN"/>
    <property type="match status" value="1"/>
</dbReference>
<dbReference type="Proteomes" id="UP001519460">
    <property type="component" value="Unassembled WGS sequence"/>
</dbReference>
<dbReference type="InterPro" id="IPR001304">
    <property type="entry name" value="C-type_lectin-like"/>
</dbReference>
<feature type="domain" description="C-type lectin" evidence="4">
    <location>
        <begin position="186"/>
        <end position="309"/>
    </location>
</feature>
<evidence type="ECO:0000256" key="1">
    <source>
        <dbReference type="ARBA" id="ARBA00022729"/>
    </source>
</evidence>
<gene>
    <name evidence="6" type="ORF">BaRGS_00011422</name>
</gene>
<dbReference type="AlphaFoldDB" id="A0ABD0LD99"/>
<reference evidence="6 7" key="1">
    <citation type="journal article" date="2023" name="Sci. Data">
        <title>Genome assembly of the Korean intertidal mud-creeper Batillaria attramentaria.</title>
        <authorList>
            <person name="Patra A.K."/>
            <person name="Ho P.T."/>
            <person name="Jun S."/>
            <person name="Lee S.J."/>
            <person name="Kim Y."/>
            <person name="Won Y.J."/>
        </authorList>
    </citation>
    <scope>NUCLEOTIDE SEQUENCE [LARGE SCALE GENOMIC DNA]</scope>
    <source>
        <strain evidence="6">Wonlab-2016</strain>
    </source>
</reference>
<comment type="caution">
    <text evidence="3">Lacks conserved residue(s) required for the propagation of feature annotation.</text>
</comment>
<accession>A0ABD0LD99</accession>
<feature type="domain" description="C-type lectin" evidence="4">
    <location>
        <begin position="370"/>
        <end position="492"/>
    </location>
</feature>
<evidence type="ECO:0000256" key="2">
    <source>
        <dbReference type="ARBA" id="ARBA00023157"/>
    </source>
</evidence>
<dbReference type="Gene3D" id="3.10.100.10">
    <property type="entry name" value="Mannose-Binding Protein A, subunit A"/>
    <property type="match status" value="4"/>
</dbReference>
<keyword evidence="7" id="KW-1185">Reference proteome</keyword>
<dbReference type="InterPro" id="IPR035976">
    <property type="entry name" value="Sushi/SCR/CCP_sf"/>
</dbReference>
<dbReference type="SUPFAM" id="SSF56436">
    <property type="entry name" value="C-type lectin-like"/>
    <property type="match status" value="4"/>
</dbReference>
<dbReference type="SUPFAM" id="SSF57535">
    <property type="entry name" value="Complement control module/SCR domain"/>
    <property type="match status" value="1"/>
</dbReference>
<dbReference type="InterPro" id="IPR016186">
    <property type="entry name" value="C-type_lectin-like/link_sf"/>
</dbReference>
<feature type="domain" description="Sushi" evidence="5">
    <location>
        <begin position="727"/>
        <end position="787"/>
    </location>
</feature>
<dbReference type="InterPro" id="IPR000436">
    <property type="entry name" value="Sushi_SCR_CCP_dom"/>
</dbReference>
<dbReference type="InterPro" id="IPR050801">
    <property type="entry name" value="Ca-Dep_Lectins_ImmuneDev"/>
</dbReference>
<feature type="domain" description="C-type lectin" evidence="4">
    <location>
        <begin position="1"/>
        <end position="125"/>
    </location>
</feature>
<keyword evidence="2" id="KW-1015">Disulfide bond</keyword>
<dbReference type="PROSITE" id="PS50923">
    <property type="entry name" value="SUSHI"/>
    <property type="match status" value="1"/>
</dbReference>
<evidence type="ECO:0000313" key="6">
    <source>
        <dbReference type="EMBL" id="KAK7497378.1"/>
    </source>
</evidence>
<name>A0ABD0LD99_9CAEN</name>
<feature type="domain" description="C-type lectin" evidence="4">
    <location>
        <begin position="554"/>
        <end position="676"/>
    </location>
</feature>
<dbReference type="PROSITE" id="PS50041">
    <property type="entry name" value="C_TYPE_LECTIN_2"/>
    <property type="match status" value="4"/>
</dbReference>
<protein>
    <submittedName>
        <fullName evidence="6">Uncharacterized protein</fullName>
    </submittedName>
</protein>
<dbReference type="Pfam" id="PF00059">
    <property type="entry name" value="Lectin_C"/>
    <property type="match status" value="4"/>
</dbReference>
<dbReference type="CDD" id="cd00033">
    <property type="entry name" value="CCP"/>
    <property type="match status" value="1"/>
</dbReference>
<keyword evidence="3" id="KW-0768">Sushi</keyword>
<evidence type="ECO:0000259" key="5">
    <source>
        <dbReference type="PROSITE" id="PS50923"/>
    </source>
</evidence>
<dbReference type="SMART" id="SM00034">
    <property type="entry name" value="CLECT"/>
    <property type="match status" value="4"/>
</dbReference>
<comment type="caution">
    <text evidence="6">The sequence shown here is derived from an EMBL/GenBank/DDBJ whole genome shotgun (WGS) entry which is preliminary data.</text>
</comment>
<evidence type="ECO:0000256" key="3">
    <source>
        <dbReference type="PROSITE-ProRule" id="PRU00302"/>
    </source>
</evidence>
<dbReference type="PANTHER" id="PTHR22801">
    <property type="entry name" value="LITHOSTATHINE"/>
    <property type="match status" value="1"/>
</dbReference>
<organism evidence="6 7">
    <name type="scientific">Batillaria attramentaria</name>
    <dbReference type="NCBI Taxonomy" id="370345"/>
    <lineage>
        <taxon>Eukaryota</taxon>
        <taxon>Metazoa</taxon>
        <taxon>Spiralia</taxon>
        <taxon>Lophotrochozoa</taxon>
        <taxon>Mollusca</taxon>
        <taxon>Gastropoda</taxon>
        <taxon>Caenogastropoda</taxon>
        <taxon>Sorbeoconcha</taxon>
        <taxon>Cerithioidea</taxon>
        <taxon>Batillariidae</taxon>
        <taxon>Batillaria</taxon>
    </lineage>
</organism>
<dbReference type="CDD" id="cd00037">
    <property type="entry name" value="CLECT"/>
    <property type="match status" value="4"/>
</dbReference>
<dbReference type="Gene3D" id="2.10.70.10">
    <property type="entry name" value="Complement Module, domain 1"/>
    <property type="match status" value="1"/>
</dbReference>
<proteinExistence type="predicted"/>
<sequence>MYSEHSKKGWNPARQHCESMGMTLATLDEAATAYLTNLTTLSWYTAEGKIDFWVGLFDAQIMNDTSPADGYRWMEDCSSLDHGSWIGWESGEPSNTHDQLCVGATKDLVEWKTFKCNTPLQFLCQKPKPACDNVDLGYDAANGIHRSPCFSFQFNLTGMADEQGPMIPEVWCPDDQPSSAMDFVMYSDQSKKGWNTARQHCESMGMTLATLDQAATNFLLGLKLLDWYTEGKTDFWLGLFDITIMDRQTLSPSGYRWVDDCSSLDQSSWVGWKSGDPRNTDDHLCAAAYKESFEWGTFTCDSPLQFLCQKPKIACDNVDLGYDAVNKIYRSPCFSFQFNLTSMPDDGGPAIPEVWCPDDQPPSAVDFVMYSDQSKKGWNPARQHCESMGMTLATLDQTTTDFLLGLKLLDWYTKGSTDFWLGLFDARILDKTQSPSGYRWVDDCSSLDQSPWARWKSGEPGNTDDHLCAAAYKESFEWGTFKCDSPLQFLCQKPKTACDNVDLGYDDVNKIYRSPCFSFQFNLTTMVDDGGPAIPEVWCPADNVPSSAADFVMFSDQAKKGWNPAKQHCESMGMTLATLDQPAAAYLASLRLLDWYTEGKTDFWIGLWDARIWDESQIASGYRWVDDCSSLADSSWVGWKSGEPLNTDDHFCVGTSKDTGEWKTFVCESALQFLCRKPKAACDNVDLGYDTVNKIHRSPCFSFQFDLTLMADDTGSTTPEGVSCPALTCPSPPAVQGVQHTPNEPIYYVSDKVTYNCPSEQDGGGDGLRVCGDDGTWYPLNADPDCD</sequence>
<dbReference type="InterPro" id="IPR016187">
    <property type="entry name" value="CTDL_fold"/>
</dbReference>
<dbReference type="EMBL" id="JACVVK020000059">
    <property type="protein sequence ID" value="KAK7497378.1"/>
    <property type="molecule type" value="Genomic_DNA"/>
</dbReference>
<evidence type="ECO:0000259" key="4">
    <source>
        <dbReference type="PROSITE" id="PS50041"/>
    </source>
</evidence>
<keyword evidence="1" id="KW-0732">Signal</keyword>